<dbReference type="InterPro" id="IPR037185">
    <property type="entry name" value="EmrE-like"/>
</dbReference>
<evidence type="ECO:0000256" key="1">
    <source>
        <dbReference type="ARBA" id="ARBA00004141"/>
    </source>
</evidence>
<feature type="domain" description="EamA" evidence="6">
    <location>
        <begin position="153"/>
        <end position="293"/>
    </location>
</feature>
<dbReference type="PANTHER" id="PTHR32322">
    <property type="entry name" value="INNER MEMBRANE TRANSPORTER"/>
    <property type="match status" value="1"/>
</dbReference>
<evidence type="ECO:0000256" key="4">
    <source>
        <dbReference type="ARBA" id="ARBA00023136"/>
    </source>
</evidence>
<name>A0A830EYT2_9EURY</name>
<feature type="transmembrane region" description="Helical" evidence="5">
    <location>
        <begin position="276"/>
        <end position="294"/>
    </location>
</feature>
<dbReference type="InterPro" id="IPR000620">
    <property type="entry name" value="EamA_dom"/>
</dbReference>
<organism evidence="7 8">
    <name type="scientific">Halarchaeum grantii</name>
    <dbReference type="NCBI Taxonomy" id="1193105"/>
    <lineage>
        <taxon>Archaea</taxon>
        <taxon>Methanobacteriati</taxon>
        <taxon>Methanobacteriota</taxon>
        <taxon>Stenosarchaea group</taxon>
        <taxon>Halobacteria</taxon>
        <taxon>Halobacteriales</taxon>
        <taxon>Halobacteriaceae</taxon>
    </lineage>
</organism>
<protein>
    <submittedName>
        <fullName evidence="7">Membrane protein</fullName>
    </submittedName>
</protein>
<keyword evidence="4 5" id="KW-0472">Membrane</keyword>
<feature type="transmembrane region" description="Helical" evidence="5">
    <location>
        <begin position="98"/>
        <end position="115"/>
    </location>
</feature>
<dbReference type="Pfam" id="PF00892">
    <property type="entry name" value="EamA"/>
    <property type="match status" value="2"/>
</dbReference>
<reference evidence="7 8" key="1">
    <citation type="journal article" date="2019" name="Int. J. Syst. Evol. Microbiol.">
        <title>The Global Catalogue of Microorganisms (GCM) 10K type strain sequencing project: providing services to taxonomists for standard genome sequencing and annotation.</title>
        <authorList>
            <consortium name="The Broad Institute Genomics Platform"/>
            <consortium name="The Broad Institute Genome Sequencing Center for Infectious Disease"/>
            <person name="Wu L."/>
            <person name="Ma J."/>
        </authorList>
    </citation>
    <scope>NUCLEOTIDE SEQUENCE [LARGE SCALE GENOMIC DNA]</scope>
    <source>
        <strain evidence="7 8">JCM 19585</strain>
    </source>
</reference>
<feature type="transmembrane region" description="Helical" evidence="5">
    <location>
        <begin position="35"/>
        <end position="55"/>
    </location>
</feature>
<dbReference type="InterPro" id="IPR050638">
    <property type="entry name" value="AA-Vitamin_Transporters"/>
</dbReference>
<dbReference type="SUPFAM" id="SSF103481">
    <property type="entry name" value="Multidrug resistance efflux transporter EmrE"/>
    <property type="match status" value="2"/>
</dbReference>
<dbReference type="AlphaFoldDB" id="A0A830EYT2"/>
<accession>A0A830EYT2</accession>
<evidence type="ECO:0000259" key="6">
    <source>
        <dbReference type="Pfam" id="PF00892"/>
    </source>
</evidence>
<sequence length="295" mass="30621">MDRERLLAAAPLVAAALWGGMYVVSKWGFDAVPPLTLAFLRVVLGAATLYAVVRVSTPARSFSRAEWRRFAALAVFVTGALTTQFVGTDLTNASQGSLLTVSTPLFVLALGVGALGERLTARKAGGAALAAVGALVVLAGQYDLASLADGTLLGVGLLLASALCFAAFTVYAKPLVRRYSALETATYATVLSVPLFGAFVPFEYALSPGAFATVPLTLPVVGAVIYLGVFSTALAWYCWYKGMEYADASTVAVFFFAQPVVGVLLGVAFLGERLTSGFLVGAVLLAAGTLLVNTE</sequence>
<evidence type="ECO:0000313" key="7">
    <source>
        <dbReference type="EMBL" id="GGL38093.1"/>
    </source>
</evidence>
<feature type="transmembrane region" description="Helical" evidence="5">
    <location>
        <begin position="151"/>
        <end position="172"/>
    </location>
</feature>
<feature type="transmembrane region" description="Helical" evidence="5">
    <location>
        <begin position="67"/>
        <end position="86"/>
    </location>
</feature>
<proteinExistence type="predicted"/>
<evidence type="ECO:0000313" key="8">
    <source>
        <dbReference type="Proteomes" id="UP000628840"/>
    </source>
</evidence>
<evidence type="ECO:0000256" key="2">
    <source>
        <dbReference type="ARBA" id="ARBA00022692"/>
    </source>
</evidence>
<dbReference type="OrthoDB" id="168794at2157"/>
<gene>
    <name evidence="7" type="ORF">GCM10009037_22080</name>
</gene>
<keyword evidence="2 5" id="KW-0812">Transmembrane</keyword>
<evidence type="ECO:0000256" key="5">
    <source>
        <dbReference type="SAM" id="Phobius"/>
    </source>
</evidence>
<dbReference type="Proteomes" id="UP000628840">
    <property type="component" value="Unassembled WGS sequence"/>
</dbReference>
<evidence type="ECO:0000256" key="3">
    <source>
        <dbReference type="ARBA" id="ARBA00022989"/>
    </source>
</evidence>
<feature type="domain" description="EamA" evidence="6">
    <location>
        <begin position="12"/>
        <end position="138"/>
    </location>
</feature>
<dbReference type="RefSeq" id="WP_188883804.1">
    <property type="nucleotide sequence ID" value="NZ_BMPF01000003.1"/>
</dbReference>
<dbReference type="EMBL" id="BMPF01000003">
    <property type="protein sequence ID" value="GGL38093.1"/>
    <property type="molecule type" value="Genomic_DNA"/>
</dbReference>
<dbReference type="PANTHER" id="PTHR32322:SF9">
    <property type="entry name" value="AMINO-ACID METABOLITE EFFLUX PUMP-RELATED"/>
    <property type="match status" value="1"/>
</dbReference>
<feature type="transmembrane region" description="Helical" evidence="5">
    <location>
        <begin position="127"/>
        <end position="145"/>
    </location>
</feature>
<dbReference type="GO" id="GO:0016020">
    <property type="term" value="C:membrane"/>
    <property type="evidence" value="ECO:0007669"/>
    <property type="project" value="UniProtKB-SubCell"/>
</dbReference>
<comment type="caution">
    <text evidence="7">The sequence shown here is derived from an EMBL/GenBank/DDBJ whole genome shotgun (WGS) entry which is preliminary data.</text>
</comment>
<comment type="subcellular location">
    <subcellularLocation>
        <location evidence="1">Membrane</location>
        <topology evidence="1">Multi-pass membrane protein</topology>
    </subcellularLocation>
</comment>
<feature type="transmembrane region" description="Helical" evidence="5">
    <location>
        <begin position="251"/>
        <end position="270"/>
    </location>
</feature>
<feature type="transmembrane region" description="Helical" evidence="5">
    <location>
        <begin position="216"/>
        <end position="239"/>
    </location>
</feature>
<feature type="transmembrane region" description="Helical" evidence="5">
    <location>
        <begin position="184"/>
        <end position="204"/>
    </location>
</feature>
<keyword evidence="8" id="KW-1185">Reference proteome</keyword>
<keyword evidence="3 5" id="KW-1133">Transmembrane helix</keyword>